<organism evidence="1 2">
    <name type="scientific">Microvirga lotononidis</name>
    <dbReference type="NCBI Taxonomy" id="864069"/>
    <lineage>
        <taxon>Bacteria</taxon>
        <taxon>Pseudomonadati</taxon>
        <taxon>Pseudomonadota</taxon>
        <taxon>Alphaproteobacteria</taxon>
        <taxon>Hyphomicrobiales</taxon>
        <taxon>Methylobacteriaceae</taxon>
        <taxon>Microvirga</taxon>
    </lineage>
</organism>
<evidence type="ECO:0000313" key="2">
    <source>
        <dbReference type="Proteomes" id="UP000003947"/>
    </source>
</evidence>
<accession>I4Z435</accession>
<keyword evidence="2" id="KW-1185">Reference proteome</keyword>
<dbReference type="Proteomes" id="UP000003947">
    <property type="component" value="Unassembled WGS sequence"/>
</dbReference>
<reference evidence="1 2" key="1">
    <citation type="submission" date="2012-02" db="EMBL/GenBank/DDBJ databases">
        <title>Improved High-Quality Draft sequence of Microvirga sp. WSM3557.</title>
        <authorList>
            <consortium name="US DOE Joint Genome Institute"/>
            <person name="Lucas S."/>
            <person name="Han J."/>
            <person name="Lapidus A."/>
            <person name="Cheng J.-F."/>
            <person name="Goodwin L."/>
            <person name="Pitluck S."/>
            <person name="Peters L."/>
            <person name="Zhang X."/>
            <person name="Detter J.C."/>
            <person name="Han C."/>
            <person name="Tapia R."/>
            <person name="Land M."/>
            <person name="Hauser L."/>
            <person name="Kyrpides N."/>
            <person name="Ivanova N."/>
            <person name="Pagani I."/>
            <person name="Brau L."/>
            <person name="Yates R."/>
            <person name="O'Hara G."/>
            <person name="Rui T."/>
            <person name="Howieson J."/>
            <person name="Reeve W."/>
            <person name="Woyke T."/>
        </authorList>
    </citation>
    <scope>NUCLEOTIDE SEQUENCE [LARGE SCALE GENOMIC DNA]</scope>
    <source>
        <strain evidence="1 2">WSM3557</strain>
    </source>
</reference>
<dbReference type="HOGENOM" id="CLU_3382717_0_0_5"/>
<name>I4Z435_9HYPH</name>
<evidence type="ECO:0000313" key="1">
    <source>
        <dbReference type="EMBL" id="EIM30977.1"/>
    </source>
</evidence>
<dbReference type="EMBL" id="JH660635">
    <property type="protein sequence ID" value="EIM30977.1"/>
    <property type="molecule type" value="Genomic_DNA"/>
</dbReference>
<dbReference type="PATRIC" id="fig|864069.3.peg.556"/>
<gene>
    <name evidence="1" type="ORF">MicloDRAFT_00005080</name>
</gene>
<dbReference type="AlphaFoldDB" id="I4Z435"/>
<proteinExistence type="predicted"/>
<protein>
    <submittedName>
        <fullName evidence="1">Uncharacterized protein</fullName>
    </submittedName>
</protein>
<dbReference type="STRING" id="864069.MicloDRAFT_00005080"/>
<sequence length="33" mass="3929">MDIPLLHSLFEQCRKHWSGLWFTYPGTIARQPV</sequence>